<reference evidence="2 3" key="1">
    <citation type="journal article" date="2013" name="Sci. Rep.">
        <title>Extraordinary expansion of a Sorangium cellulosum genome from an alkaline milieu.</title>
        <authorList>
            <person name="Han K."/>
            <person name="Li Z.F."/>
            <person name="Peng R."/>
            <person name="Zhu L.P."/>
            <person name="Zhou T."/>
            <person name="Wang L.G."/>
            <person name="Li S.G."/>
            <person name="Zhang X.B."/>
            <person name="Hu W."/>
            <person name="Wu Z.H."/>
            <person name="Qin N."/>
            <person name="Li Y.Z."/>
        </authorList>
    </citation>
    <scope>NUCLEOTIDE SEQUENCE [LARGE SCALE GENOMIC DNA]</scope>
    <source>
        <strain evidence="2 3">So0157-2</strain>
    </source>
</reference>
<dbReference type="STRING" id="1254432.SCE1572_44830"/>
<proteinExistence type="predicted"/>
<sequence>MTRLPSIRRSVVSWRAIPSATIAVDTQRPASSGSATLPAATESKRRASSSAAATSFCATRFTRCGSVGSDERSAA</sequence>
<dbReference type="HOGENOM" id="CLU_2669137_0_0_7"/>
<name>S4Y826_SORCE</name>
<feature type="region of interest" description="Disordered" evidence="1">
    <location>
        <begin position="26"/>
        <end position="54"/>
    </location>
</feature>
<dbReference type="KEGG" id="scu:SCE1572_44830"/>
<dbReference type="RefSeq" id="WP_020740815.1">
    <property type="nucleotide sequence ID" value="NC_021658.1"/>
</dbReference>
<protein>
    <submittedName>
        <fullName evidence="2">Uncharacterized protein</fullName>
    </submittedName>
</protein>
<evidence type="ECO:0000313" key="2">
    <source>
        <dbReference type="EMBL" id="AGP41004.1"/>
    </source>
</evidence>
<dbReference type="EMBL" id="CP003969">
    <property type="protein sequence ID" value="AGP41004.1"/>
    <property type="molecule type" value="Genomic_DNA"/>
</dbReference>
<dbReference type="AlphaFoldDB" id="S4Y826"/>
<evidence type="ECO:0000313" key="3">
    <source>
        <dbReference type="Proteomes" id="UP000014803"/>
    </source>
</evidence>
<gene>
    <name evidence="2" type="ORF">SCE1572_44830</name>
</gene>
<dbReference type="Proteomes" id="UP000014803">
    <property type="component" value="Chromosome"/>
</dbReference>
<accession>S4Y826</accession>
<evidence type="ECO:0000256" key="1">
    <source>
        <dbReference type="SAM" id="MobiDB-lite"/>
    </source>
</evidence>
<organism evidence="2 3">
    <name type="scientific">Sorangium cellulosum So0157-2</name>
    <dbReference type="NCBI Taxonomy" id="1254432"/>
    <lineage>
        <taxon>Bacteria</taxon>
        <taxon>Pseudomonadati</taxon>
        <taxon>Myxococcota</taxon>
        <taxon>Polyangia</taxon>
        <taxon>Polyangiales</taxon>
        <taxon>Polyangiaceae</taxon>
        <taxon>Sorangium</taxon>
    </lineage>
</organism>